<protein>
    <recommendedName>
        <fullName evidence="3">Zn(2)-C6 fungal-type domain-containing protein</fullName>
    </recommendedName>
</protein>
<evidence type="ECO:0000313" key="4">
    <source>
        <dbReference type="EMBL" id="KKA27066.1"/>
    </source>
</evidence>
<proteinExistence type="predicted"/>
<evidence type="ECO:0000256" key="1">
    <source>
        <dbReference type="ARBA" id="ARBA00023242"/>
    </source>
</evidence>
<dbReference type="PROSITE" id="PS50048">
    <property type="entry name" value="ZN2_CY6_FUNGAL_2"/>
    <property type="match status" value="1"/>
</dbReference>
<dbReference type="InterPro" id="IPR001138">
    <property type="entry name" value="Zn2Cys6_DnaBD"/>
</dbReference>
<reference evidence="4 5" key="1">
    <citation type="submission" date="2015-03" db="EMBL/GenBank/DDBJ databases">
        <authorList>
            <person name="Radwan O."/>
            <person name="Al-Naeli F.A."/>
            <person name="Rendon G.A."/>
            <person name="Fields C."/>
        </authorList>
    </citation>
    <scope>NUCLEOTIDE SEQUENCE [LARGE SCALE GENOMIC DNA]</scope>
    <source>
        <strain evidence="4">CR-DP1</strain>
    </source>
</reference>
<dbReference type="EMBL" id="LAEV01001906">
    <property type="protein sequence ID" value="KKA27066.1"/>
    <property type="molecule type" value="Genomic_DNA"/>
</dbReference>
<evidence type="ECO:0000259" key="3">
    <source>
        <dbReference type="PROSITE" id="PS50048"/>
    </source>
</evidence>
<dbReference type="SMART" id="SM00066">
    <property type="entry name" value="GAL4"/>
    <property type="match status" value="1"/>
</dbReference>
<evidence type="ECO:0000256" key="2">
    <source>
        <dbReference type="SAM" id="MobiDB-lite"/>
    </source>
</evidence>
<keyword evidence="1" id="KW-0539">Nucleus</keyword>
<organism evidence="4 5">
    <name type="scientific">Thielaviopsis punctulata</name>
    <dbReference type="NCBI Taxonomy" id="72032"/>
    <lineage>
        <taxon>Eukaryota</taxon>
        <taxon>Fungi</taxon>
        <taxon>Dikarya</taxon>
        <taxon>Ascomycota</taxon>
        <taxon>Pezizomycotina</taxon>
        <taxon>Sordariomycetes</taxon>
        <taxon>Hypocreomycetidae</taxon>
        <taxon>Microascales</taxon>
        <taxon>Ceratocystidaceae</taxon>
        <taxon>Thielaviopsis</taxon>
    </lineage>
</organism>
<dbReference type="GO" id="GO:0008270">
    <property type="term" value="F:zinc ion binding"/>
    <property type="evidence" value="ECO:0007669"/>
    <property type="project" value="InterPro"/>
</dbReference>
<dbReference type="Proteomes" id="UP000033483">
    <property type="component" value="Unassembled WGS sequence"/>
</dbReference>
<evidence type="ECO:0000313" key="5">
    <source>
        <dbReference type="Proteomes" id="UP000033483"/>
    </source>
</evidence>
<feature type="compositionally biased region" description="Polar residues" evidence="2">
    <location>
        <begin position="145"/>
        <end position="165"/>
    </location>
</feature>
<dbReference type="Gene3D" id="4.10.240.10">
    <property type="entry name" value="Zn(2)-C6 fungal-type DNA-binding domain"/>
    <property type="match status" value="1"/>
</dbReference>
<feature type="region of interest" description="Disordered" evidence="2">
    <location>
        <begin position="95"/>
        <end position="179"/>
    </location>
</feature>
<dbReference type="CDD" id="cd00067">
    <property type="entry name" value="GAL4"/>
    <property type="match status" value="1"/>
</dbReference>
<comment type="caution">
    <text evidence="4">The sequence shown here is derived from an EMBL/GenBank/DDBJ whole genome shotgun (WGS) entry which is preliminary data.</text>
</comment>
<gene>
    <name evidence="4" type="ORF">TD95_005318</name>
</gene>
<feature type="domain" description="Zn(2)-C6 fungal-type" evidence="3">
    <location>
        <begin position="184"/>
        <end position="214"/>
    </location>
</feature>
<accession>A0A0F4ZA74</accession>
<name>A0A0F4ZA74_9PEZI</name>
<dbReference type="OrthoDB" id="5245054at2759"/>
<dbReference type="InterPro" id="IPR036864">
    <property type="entry name" value="Zn2-C6_fun-type_DNA-bd_sf"/>
</dbReference>
<keyword evidence="5" id="KW-1185">Reference proteome</keyword>
<dbReference type="SUPFAM" id="SSF57701">
    <property type="entry name" value="Zn2/Cys6 DNA-binding domain"/>
    <property type="match status" value="1"/>
</dbReference>
<dbReference type="Pfam" id="PF00172">
    <property type="entry name" value="Zn_clus"/>
    <property type="match status" value="1"/>
</dbReference>
<sequence length="225" mass="23661">MNRPFTHMPVMGPGVDSIIAPGSLTPETSPTADRSSITYTPFQNVAAIPYPNHASFSQPAILPTHQILFSPASAAPQASVVPVSVAPAVAAPTSGTARDASVPQAAFPPATTNGSPFIAKPEATKPATKVDAGPGQNGAHDNALEASSSASSPYGNVTPGTQSPASREERKKIHKQKRNKPTLSCSECVERKTKCDRGRPTCFACKFLLLLCVQSVEKRMLTIWN</sequence>
<dbReference type="AlphaFoldDB" id="A0A0F4ZA74"/>
<dbReference type="GO" id="GO:0000981">
    <property type="term" value="F:DNA-binding transcription factor activity, RNA polymerase II-specific"/>
    <property type="evidence" value="ECO:0007669"/>
    <property type="project" value="InterPro"/>
</dbReference>